<reference evidence="4 5" key="1">
    <citation type="journal article" date="2012" name="PLoS ONE">
        <title>Functional divergence in the genus oenococcus as predicted by genome sequencing of the newly-described species, Oenococcus kitaharae.</title>
        <authorList>
            <person name="Borneman A.R."/>
            <person name="McCarthy J.M."/>
            <person name="Chambers P.J."/>
            <person name="Bartowsky E.J."/>
        </authorList>
    </citation>
    <scope>NUCLEOTIDE SEQUENCE [LARGE SCALE GENOMIC DNA]</scope>
    <source>
        <strain evidence="5">DSM17330</strain>
    </source>
</reference>
<dbReference type="PATRIC" id="fig|1045004.4.peg.1509"/>
<dbReference type="eggNOG" id="COG1323">
    <property type="taxonomic scope" value="Bacteria"/>
</dbReference>
<evidence type="ECO:0000313" key="5">
    <source>
        <dbReference type="Proteomes" id="UP000004959"/>
    </source>
</evidence>
<comment type="function">
    <text evidence="3">Catalyzes the formation of N(4)-acetylcytidine (ac(4)C) at the wobble position of elongator tRNA(Met), using acetate and ATP as substrates. First activates an acetate ion to form acetyladenylate (Ac-AMP) and then transfers the acetyl group to tRNA to form ac(4)C34.</text>
</comment>
<dbReference type="InterPro" id="IPR014729">
    <property type="entry name" value="Rossmann-like_a/b/a_fold"/>
</dbReference>
<dbReference type="HOGENOM" id="CLU_038915_0_2_9"/>
<sequence length="377" mass="42419">MKSVGLITEYNPLHNGHLYHLQHAKELTGADIVIVLMSGNWVQRGLPAIVDKWQRAQAALTAGADLVFELPFYYAVQSGDIFADGAVKLLADLQVDTIVCGAEHSDTDFIALARQAPDDQGQVQFDAKNQTYASNFATALAEKSGFYLEDANDILAFSYARAILNQGLEDRLALKTIARVGASYHDETANTERIASATAIRKILSQGGDISAFTPMKNLVFKEYETELFQLLRYRLSTDGYGQLRGIYQVSEGMEYLFKQAMEQNPKDFQSFLAMIKSKRYTFARLHRVLAYILMNIKVDQMNLAMSHPYHRLLAFNDVGRSYLHENKSQFAFPTISHLDQKRAVKELNIDYKAGLVYQQIMAIPQAQDVARTPIQK</sequence>
<comment type="caution">
    <text evidence="4">The sequence shown here is derived from an EMBL/GenBank/DDBJ whole genome shotgun (WGS) entry which is preliminary data.</text>
</comment>
<dbReference type="GO" id="GO:0006400">
    <property type="term" value="P:tRNA modification"/>
    <property type="evidence" value="ECO:0007669"/>
    <property type="project" value="UniProtKB-UniRule"/>
</dbReference>
<comment type="caution">
    <text evidence="3">Lacks conserved residue(s) required for the propagation of feature annotation.</text>
</comment>
<comment type="similarity">
    <text evidence="3">Belongs to the TmcAL family.</text>
</comment>
<dbReference type="STRING" id="336988.NT96_01340"/>
<dbReference type="Pfam" id="PF05636">
    <property type="entry name" value="HIGH_NTase1"/>
    <property type="match status" value="1"/>
</dbReference>
<keyword evidence="3" id="KW-0067">ATP-binding</keyword>
<dbReference type="SUPFAM" id="SSF52374">
    <property type="entry name" value="Nucleotidylyl transferase"/>
    <property type="match status" value="1"/>
</dbReference>
<gene>
    <name evidence="3" type="primary">tmcAL</name>
    <name evidence="4" type="ORF">OKIT_1538</name>
</gene>
<evidence type="ECO:0000256" key="2">
    <source>
        <dbReference type="ARBA" id="ARBA00022694"/>
    </source>
</evidence>
<feature type="binding site" evidence="3">
    <location>
        <position position="179"/>
    </location>
    <ligand>
        <name>ATP</name>
        <dbReference type="ChEBI" id="CHEBI:30616"/>
    </ligand>
</feature>
<comment type="subcellular location">
    <subcellularLocation>
        <location evidence="3">Cytoplasm</location>
    </subcellularLocation>
</comment>
<keyword evidence="1 3" id="KW-0436">Ligase</keyword>
<dbReference type="GO" id="GO:0005524">
    <property type="term" value="F:ATP binding"/>
    <property type="evidence" value="ECO:0007669"/>
    <property type="project" value="UniProtKB-KW"/>
</dbReference>
<comment type="catalytic activity">
    <reaction evidence="3">
        <text>cytidine(34) in elongator tRNA(Met) + acetate + ATP = N(4)-acetylcytidine(34) in elongator tRNA(Met) + AMP + diphosphate</text>
        <dbReference type="Rhea" id="RHEA:58144"/>
        <dbReference type="Rhea" id="RHEA-COMP:10693"/>
        <dbReference type="Rhea" id="RHEA-COMP:10694"/>
        <dbReference type="ChEBI" id="CHEBI:30089"/>
        <dbReference type="ChEBI" id="CHEBI:30616"/>
        <dbReference type="ChEBI" id="CHEBI:33019"/>
        <dbReference type="ChEBI" id="CHEBI:74900"/>
        <dbReference type="ChEBI" id="CHEBI:82748"/>
        <dbReference type="ChEBI" id="CHEBI:456215"/>
    </reaction>
</comment>
<keyword evidence="2 3" id="KW-0819">tRNA processing</keyword>
<keyword evidence="3" id="KW-0694">RNA-binding</keyword>
<evidence type="ECO:0000256" key="3">
    <source>
        <dbReference type="HAMAP-Rule" id="MF_01539"/>
    </source>
</evidence>
<dbReference type="AlphaFoldDB" id="G9WG38"/>
<keyword evidence="3" id="KW-0963">Cytoplasm</keyword>
<dbReference type="PANTHER" id="PTHR37825:SF1">
    <property type="entry name" value="TRNA(MET) CYTIDINE ACETATE LIGASE"/>
    <property type="match status" value="1"/>
</dbReference>
<dbReference type="EMBL" id="AFVZ01000001">
    <property type="protein sequence ID" value="EHN59616.1"/>
    <property type="molecule type" value="Genomic_DNA"/>
</dbReference>
<dbReference type="GO" id="GO:0016879">
    <property type="term" value="F:ligase activity, forming carbon-nitrogen bonds"/>
    <property type="evidence" value="ECO:0007669"/>
    <property type="project" value="UniProtKB-UniRule"/>
</dbReference>
<feature type="binding site" evidence="3">
    <location>
        <position position="152"/>
    </location>
    <ligand>
        <name>ATP</name>
        <dbReference type="ChEBI" id="CHEBI:30616"/>
    </ligand>
</feature>
<dbReference type="Proteomes" id="UP000004959">
    <property type="component" value="Chromosome"/>
</dbReference>
<dbReference type="NCBIfam" id="NF010191">
    <property type="entry name" value="PRK13670.1"/>
    <property type="match status" value="1"/>
</dbReference>
<keyword evidence="5" id="KW-1185">Reference proteome</keyword>
<name>G9WG38_9LACO</name>
<evidence type="ECO:0000313" key="4">
    <source>
        <dbReference type="EMBL" id="EHN59616.1"/>
    </source>
</evidence>
<feature type="binding site" evidence="3">
    <location>
        <begin position="7"/>
        <end position="20"/>
    </location>
    <ligand>
        <name>ATP</name>
        <dbReference type="ChEBI" id="CHEBI:30616"/>
    </ligand>
</feature>
<organism evidence="4 5">
    <name type="scientific">Oenococcus kitaharae DSM 17330</name>
    <dbReference type="NCBI Taxonomy" id="1045004"/>
    <lineage>
        <taxon>Bacteria</taxon>
        <taxon>Bacillati</taxon>
        <taxon>Bacillota</taxon>
        <taxon>Bacilli</taxon>
        <taxon>Lactobacillales</taxon>
        <taxon>Lactobacillaceae</taxon>
        <taxon>Oenococcus</taxon>
    </lineage>
</organism>
<dbReference type="PANTHER" id="PTHR37825">
    <property type="entry name" value="TRNA(MET) CYTIDINE ACETATE LIGASE"/>
    <property type="match status" value="1"/>
</dbReference>
<keyword evidence="3" id="KW-0547">Nucleotide-binding</keyword>
<dbReference type="GO" id="GO:0005737">
    <property type="term" value="C:cytoplasm"/>
    <property type="evidence" value="ECO:0007669"/>
    <property type="project" value="UniProtKB-SubCell"/>
</dbReference>
<evidence type="ECO:0000256" key="1">
    <source>
        <dbReference type="ARBA" id="ARBA00022598"/>
    </source>
</evidence>
<dbReference type="OrthoDB" id="9769796at2"/>
<dbReference type="GO" id="GO:0000049">
    <property type="term" value="F:tRNA binding"/>
    <property type="evidence" value="ECO:0007669"/>
    <property type="project" value="UniProtKB-KW"/>
</dbReference>
<proteinExistence type="inferred from homology"/>
<protein>
    <recommendedName>
        <fullName evidence="3">tRNA(Met) cytidine acetate ligase</fullName>
        <ecNumber evidence="3">6.3.4.-</ecNumber>
    </recommendedName>
</protein>
<keyword evidence="3" id="KW-0820">tRNA-binding</keyword>
<dbReference type="RefSeq" id="WP_007746627.1">
    <property type="nucleotide sequence ID" value="NZ_CM001398.1"/>
</dbReference>
<dbReference type="HAMAP" id="MF_01539">
    <property type="entry name" value="TmcAL"/>
    <property type="match status" value="1"/>
</dbReference>
<dbReference type="Gene3D" id="3.40.50.620">
    <property type="entry name" value="HUPs"/>
    <property type="match status" value="1"/>
</dbReference>
<feature type="binding site" evidence="3">
    <location>
        <position position="101"/>
    </location>
    <ligand>
        <name>ATP</name>
        <dbReference type="ChEBI" id="CHEBI:30616"/>
    </ligand>
</feature>
<dbReference type="EC" id="6.3.4.-" evidence="3"/>
<dbReference type="InterPro" id="IPR008513">
    <property type="entry name" value="tRNA(Met)_cyd_acetate_ligase"/>
</dbReference>
<accession>G9WG38</accession>